<evidence type="ECO:0000313" key="2">
    <source>
        <dbReference type="EMBL" id="CAD8066425.1"/>
    </source>
</evidence>
<dbReference type="AlphaFoldDB" id="A0A8S1LJB5"/>
<proteinExistence type="predicted"/>
<evidence type="ECO:0000313" key="3">
    <source>
        <dbReference type="Proteomes" id="UP000692954"/>
    </source>
</evidence>
<name>A0A8S1LJB5_9CILI</name>
<dbReference type="EMBL" id="CAJJDN010000021">
    <property type="protein sequence ID" value="CAD8066425.1"/>
    <property type="molecule type" value="Genomic_DNA"/>
</dbReference>
<protein>
    <submittedName>
        <fullName evidence="2">Uncharacterized protein</fullName>
    </submittedName>
</protein>
<comment type="caution">
    <text evidence="2">The sequence shown here is derived from an EMBL/GenBank/DDBJ whole genome shotgun (WGS) entry which is preliminary data.</text>
</comment>
<keyword evidence="3" id="KW-1185">Reference proteome</keyword>
<gene>
    <name evidence="2" type="ORF">PSON_ATCC_30995.1.T0210327</name>
</gene>
<dbReference type="Proteomes" id="UP000692954">
    <property type="component" value="Unassembled WGS sequence"/>
</dbReference>
<organism evidence="2 3">
    <name type="scientific">Paramecium sonneborni</name>
    <dbReference type="NCBI Taxonomy" id="65129"/>
    <lineage>
        <taxon>Eukaryota</taxon>
        <taxon>Sar</taxon>
        <taxon>Alveolata</taxon>
        <taxon>Ciliophora</taxon>
        <taxon>Intramacronucleata</taxon>
        <taxon>Oligohymenophorea</taxon>
        <taxon>Peniculida</taxon>
        <taxon>Parameciidae</taxon>
        <taxon>Paramecium</taxon>
    </lineage>
</organism>
<feature type="region of interest" description="Disordered" evidence="1">
    <location>
        <begin position="366"/>
        <end position="385"/>
    </location>
</feature>
<evidence type="ECO:0000256" key="1">
    <source>
        <dbReference type="SAM" id="MobiDB-lite"/>
    </source>
</evidence>
<accession>A0A8S1LJB5</accession>
<feature type="compositionally biased region" description="Polar residues" evidence="1">
    <location>
        <begin position="366"/>
        <end position="379"/>
    </location>
</feature>
<reference evidence="2" key="1">
    <citation type="submission" date="2021-01" db="EMBL/GenBank/DDBJ databases">
        <authorList>
            <consortium name="Genoscope - CEA"/>
            <person name="William W."/>
        </authorList>
    </citation>
    <scope>NUCLEOTIDE SEQUENCE</scope>
</reference>
<sequence length="412" mass="48691">MINRLSSQSFKTNTQQYPIHSFIKFNRKRSCECLDCGLYNKKMLYVTTILPLFQPYHHIIIKQKEQKEKLQQRKRIKMSNKRHLIQKKTIIDIMQQQQYQQKKKSNRHHNTVFYNHKANNISNQSSLYSIEAVQTPTKHNQKSSIIFHRYNSFSPHKLFTDKKNLKLQTFSQRLKTFYLPITAPFESQLILRLQLVDDGKIKLIKKTGSQDDFIIKLRLNKFEEDDKKNEDQSTQNIVNFHILQQEDEEEDEQTEDENILNIKQVTISNTKKTYKNILKYNPRTLQSLVDKSQLGQSKIKDFMAPCSKYHKQNKTEQRITINNISPFINNISRCSPISSNKLLDEKRKKPKIKLLPLQNSNPFSKFNLTNISPTTQSRTKPYPKKAPVRNIFNAPLKKHQKNITFGQLLIKV</sequence>